<evidence type="ECO:0000256" key="7">
    <source>
        <dbReference type="ARBA" id="ARBA00023242"/>
    </source>
</evidence>
<comment type="subunit">
    <text evidence="9">Homodimers and heterodimers.</text>
</comment>
<name>A0A2I0ASA3_9ASPA</name>
<evidence type="ECO:0000313" key="12">
    <source>
        <dbReference type="EMBL" id="PKA58356.1"/>
    </source>
</evidence>
<sequence>MAQLQILRPVDVDVWIACAGRSNLLPAVGGQFYYFPEGHAEHAASLPDFSSFRSLQPFYLCQITEVCLLAHPTSDEIYAKISLDHHRFHPAGSSLRRPPSPAKLSRVISFSKTLTKSDANSGGALTVPIAGVRSVFPSLDYTKMPPAQDVSMTDVGGRSWKFRLIYRGNPRRHLITTGWRTFSDSKKLVSGDTLVFIRSPAGELFVGIRRARRTTMGRVSSQSVVEAIREANMGRPFEVLYCPNGGLPEFMVEKERVEAAMEVPWGAGLRVKMAVVEDEAAGMKKKLFHGTVSAAVVPENGRWPRSIWRLLKVNWDKQGGEAMPDDEAASPWQVDLESSLPAFYARKRPRLLPHHVGGEGSLGFFFPPATAGFGGADEIRRRSSPCLSLFDVHEPSDVRRASSIFLNGADDAHHEDSAAAASRSEVSTQSVGGSSGGRRVLKLFGQIILSERSAGEAELPGAGCRFFT</sequence>
<evidence type="ECO:0000256" key="8">
    <source>
        <dbReference type="ARBA" id="ARBA00023294"/>
    </source>
</evidence>
<dbReference type="PANTHER" id="PTHR31384:SF94">
    <property type="entry name" value="AUXIN RESPONSE FACTOR 17"/>
    <property type="match status" value="1"/>
</dbReference>
<dbReference type="AlphaFoldDB" id="A0A2I0ASA3"/>
<feature type="region of interest" description="Disordered" evidence="10">
    <location>
        <begin position="416"/>
        <end position="435"/>
    </location>
</feature>
<dbReference type="CDD" id="cd10017">
    <property type="entry name" value="B3_DNA"/>
    <property type="match status" value="1"/>
</dbReference>
<dbReference type="STRING" id="1088818.A0A2I0ASA3"/>
<evidence type="ECO:0000256" key="1">
    <source>
        <dbReference type="ARBA" id="ARBA00003182"/>
    </source>
</evidence>
<comment type="subcellular location">
    <subcellularLocation>
        <location evidence="2 9">Nucleus</location>
    </subcellularLocation>
</comment>
<dbReference type="SMART" id="SM01019">
    <property type="entry name" value="B3"/>
    <property type="match status" value="1"/>
</dbReference>
<dbReference type="InterPro" id="IPR010525">
    <property type="entry name" value="ARF_dom"/>
</dbReference>
<dbReference type="InterPro" id="IPR003340">
    <property type="entry name" value="B3_DNA-bd"/>
</dbReference>
<feature type="domain" description="TF-B3" evidence="11">
    <location>
        <begin position="110"/>
        <end position="212"/>
    </location>
</feature>
<comment type="similarity">
    <text evidence="3 9">Belongs to the ARF family.</text>
</comment>
<dbReference type="OrthoDB" id="1414159at2759"/>
<dbReference type="EMBL" id="KZ451953">
    <property type="protein sequence ID" value="PKA58356.1"/>
    <property type="molecule type" value="Genomic_DNA"/>
</dbReference>
<dbReference type="Pfam" id="PF06507">
    <property type="entry name" value="ARF_AD"/>
    <property type="match status" value="1"/>
</dbReference>
<dbReference type="GO" id="GO:0009734">
    <property type="term" value="P:auxin-activated signaling pathway"/>
    <property type="evidence" value="ECO:0007669"/>
    <property type="project" value="UniProtKB-KW"/>
</dbReference>
<keyword evidence="13" id="KW-1185">Reference proteome</keyword>
<dbReference type="Gene3D" id="2.40.330.10">
    <property type="entry name" value="DNA-binding pseudobarrel domain"/>
    <property type="match status" value="1"/>
</dbReference>
<evidence type="ECO:0000313" key="13">
    <source>
        <dbReference type="Proteomes" id="UP000236161"/>
    </source>
</evidence>
<dbReference type="PROSITE" id="PS50863">
    <property type="entry name" value="B3"/>
    <property type="match status" value="1"/>
</dbReference>
<dbReference type="PANTHER" id="PTHR31384">
    <property type="entry name" value="AUXIN RESPONSE FACTOR 4-RELATED"/>
    <property type="match status" value="1"/>
</dbReference>
<dbReference type="SUPFAM" id="SSF101936">
    <property type="entry name" value="DNA-binding pseudobarrel domain"/>
    <property type="match status" value="1"/>
</dbReference>
<dbReference type="GO" id="GO:0003677">
    <property type="term" value="F:DNA binding"/>
    <property type="evidence" value="ECO:0007669"/>
    <property type="project" value="UniProtKB-KW"/>
</dbReference>
<evidence type="ECO:0000256" key="5">
    <source>
        <dbReference type="ARBA" id="ARBA00023125"/>
    </source>
</evidence>
<dbReference type="InterPro" id="IPR015300">
    <property type="entry name" value="DNA-bd_pseudobarrel_sf"/>
</dbReference>
<organism evidence="12 13">
    <name type="scientific">Apostasia shenzhenica</name>
    <dbReference type="NCBI Taxonomy" id="1088818"/>
    <lineage>
        <taxon>Eukaryota</taxon>
        <taxon>Viridiplantae</taxon>
        <taxon>Streptophyta</taxon>
        <taxon>Embryophyta</taxon>
        <taxon>Tracheophyta</taxon>
        <taxon>Spermatophyta</taxon>
        <taxon>Magnoliopsida</taxon>
        <taxon>Liliopsida</taxon>
        <taxon>Asparagales</taxon>
        <taxon>Orchidaceae</taxon>
        <taxon>Apostasioideae</taxon>
        <taxon>Apostasia</taxon>
    </lineage>
</organism>
<evidence type="ECO:0000256" key="3">
    <source>
        <dbReference type="ARBA" id="ARBA00007853"/>
    </source>
</evidence>
<gene>
    <name evidence="12" type="primary">ARF22</name>
    <name evidence="12" type="ORF">AXF42_Ash013862</name>
</gene>
<keyword evidence="8 9" id="KW-0927">Auxin signaling pathway</keyword>
<evidence type="ECO:0000256" key="10">
    <source>
        <dbReference type="SAM" id="MobiDB-lite"/>
    </source>
</evidence>
<proteinExistence type="inferred from homology"/>
<dbReference type="Proteomes" id="UP000236161">
    <property type="component" value="Unassembled WGS sequence"/>
</dbReference>
<reference evidence="12 13" key="1">
    <citation type="journal article" date="2017" name="Nature">
        <title>The Apostasia genome and the evolution of orchids.</title>
        <authorList>
            <person name="Zhang G.Q."/>
            <person name="Liu K.W."/>
            <person name="Li Z."/>
            <person name="Lohaus R."/>
            <person name="Hsiao Y.Y."/>
            <person name="Niu S.C."/>
            <person name="Wang J.Y."/>
            <person name="Lin Y.C."/>
            <person name="Xu Q."/>
            <person name="Chen L.J."/>
            <person name="Yoshida K."/>
            <person name="Fujiwara S."/>
            <person name="Wang Z.W."/>
            <person name="Zhang Y.Q."/>
            <person name="Mitsuda N."/>
            <person name="Wang M."/>
            <person name="Liu G.H."/>
            <person name="Pecoraro L."/>
            <person name="Huang H.X."/>
            <person name="Xiao X.J."/>
            <person name="Lin M."/>
            <person name="Wu X.Y."/>
            <person name="Wu W.L."/>
            <person name="Chen Y.Y."/>
            <person name="Chang S.B."/>
            <person name="Sakamoto S."/>
            <person name="Ohme-Takagi M."/>
            <person name="Yagi M."/>
            <person name="Zeng S.J."/>
            <person name="Shen C.Y."/>
            <person name="Yeh C.M."/>
            <person name="Luo Y.B."/>
            <person name="Tsai W.C."/>
            <person name="Van de Peer Y."/>
            <person name="Liu Z.J."/>
        </authorList>
    </citation>
    <scope>NUCLEOTIDE SEQUENCE [LARGE SCALE GENOMIC DNA]</scope>
    <source>
        <strain evidence="13">cv. Shenzhen</strain>
        <tissue evidence="12">Stem</tissue>
    </source>
</reference>
<protein>
    <recommendedName>
        <fullName evidence="9">Auxin response factor</fullName>
    </recommendedName>
</protein>
<keyword evidence="4 9" id="KW-0805">Transcription regulation</keyword>
<evidence type="ECO:0000256" key="2">
    <source>
        <dbReference type="ARBA" id="ARBA00004123"/>
    </source>
</evidence>
<dbReference type="Gene3D" id="2.30.30.1040">
    <property type="match status" value="1"/>
</dbReference>
<keyword evidence="5 9" id="KW-0238">DNA-binding</keyword>
<dbReference type="Pfam" id="PF02362">
    <property type="entry name" value="B3"/>
    <property type="match status" value="1"/>
</dbReference>
<dbReference type="GO" id="GO:0006355">
    <property type="term" value="P:regulation of DNA-templated transcription"/>
    <property type="evidence" value="ECO:0007669"/>
    <property type="project" value="InterPro"/>
</dbReference>
<comment type="function">
    <text evidence="1 9">Auxin response factors (ARFs) are transcriptional factors that bind specifically to the DNA sequence 5'-TGTCTC-3' found in the auxin-responsive promoter elements (AuxREs).</text>
</comment>
<evidence type="ECO:0000256" key="9">
    <source>
        <dbReference type="RuleBase" id="RU004561"/>
    </source>
</evidence>
<dbReference type="InterPro" id="IPR044835">
    <property type="entry name" value="ARF_plant"/>
</dbReference>
<evidence type="ECO:0000259" key="11">
    <source>
        <dbReference type="PROSITE" id="PS50863"/>
    </source>
</evidence>
<dbReference type="GO" id="GO:0005634">
    <property type="term" value="C:nucleus"/>
    <property type="evidence" value="ECO:0007669"/>
    <property type="project" value="UniProtKB-SubCell"/>
</dbReference>
<accession>A0A2I0ASA3</accession>
<evidence type="ECO:0000256" key="6">
    <source>
        <dbReference type="ARBA" id="ARBA00023163"/>
    </source>
</evidence>
<keyword evidence="6 9" id="KW-0804">Transcription</keyword>
<evidence type="ECO:0000256" key="4">
    <source>
        <dbReference type="ARBA" id="ARBA00023015"/>
    </source>
</evidence>
<keyword evidence="7 9" id="KW-0539">Nucleus</keyword>